<evidence type="ECO:0000256" key="3">
    <source>
        <dbReference type="ARBA" id="ARBA00006743"/>
    </source>
</evidence>
<dbReference type="GO" id="GO:0106312">
    <property type="term" value="F:methylenetetrahydrofolate reductase (NADH) activity"/>
    <property type="evidence" value="ECO:0007669"/>
    <property type="project" value="UniProtKB-EC"/>
</dbReference>
<dbReference type="Pfam" id="PF02219">
    <property type="entry name" value="MTHFR"/>
    <property type="match status" value="1"/>
</dbReference>
<dbReference type="GO" id="GO:0005829">
    <property type="term" value="C:cytosol"/>
    <property type="evidence" value="ECO:0007669"/>
    <property type="project" value="TreeGrafter"/>
</dbReference>
<proteinExistence type="inferred from homology"/>
<sequence length="321" mass="36131">MNVLDIIRETSARETTRFSFELLPPLKGDGTRSVFTTIEALREFDPAFINVTFHRESIKETLTPDGHIEWHRMRRRPGTVGISAAIRDRFGIEVVPHLICGGLSRYDIEDALIDMDFLGLHNVLALRGDCGPNERHFMPHPQGHSHAIDLVRQIAAMNRGEFVDGEVEECHHSKFSIGVAGYPEKHVDALDAESDLRHLKAKVDAGADYVMTQICYDADRILAFIGRCREAGIDVPVIPGVKPLSTLRQLTLLPETFAIELPEALYSEVRAHADRPEAIRRIGVEWAVDQCRRLKAAGVPVIHFYTMGRAENVRQIIKEVF</sequence>
<reference evidence="11" key="1">
    <citation type="submission" date="2019-06" db="EMBL/GenBank/DDBJ databases">
        <title>Alistipes onderdonkii subsp. vulgaris subsp. nov., Alistipes dispar sp. nov. and Alistipes communis sp. nov., isolated from human faeces, and creation of Alistipes onderdonkii subsp. onderdonkii subsp. nov.</title>
        <authorList>
            <person name="Sakamoto M."/>
            <person name="Ikeyama N."/>
            <person name="Ogata Y."/>
            <person name="Suda W."/>
            <person name="Iino T."/>
            <person name="Hattori M."/>
            <person name="Ohkuma M."/>
        </authorList>
    </citation>
    <scope>NUCLEOTIDE SEQUENCE [LARGE SCALE GENOMIC DNA]</scope>
    <source>
        <strain evidence="11">5CBH24</strain>
    </source>
</reference>
<dbReference type="SUPFAM" id="SSF51730">
    <property type="entry name" value="FAD-linked oxidoreductase"/>
    <property type="match status" value="1"/>
</dbReference>
<dbReference type="InterPro" id="IPR003171">
    <property type="entry name" value="Mehydrof_redctse-like"/>
</dbReference>
<evidence type="ECO:0000256" key="5">
    <source>
        <dbReference type="ARBA" id="ARBA00022827"/>
    </source>
</evidence>
<dbReference type="KEGG" id="acou:A5CBH24_05480"/>
<evidence type="ECO:0000313" key="10">
    <source>
        <dbReference type="EMBL" id="BBL03235.1"/>
    </source>
</evidence>
<dbReference type="Proteomes" id="UP000318946">
    <property type="component" value="Chromosome"/>
</dbReference>
<comment type="catalytic activity">
    <reaction evidence="8">
        <text>(6S)-5-methyl-5,6,7,8-tetrahydrofolate + NAD(+) = (6R)-5,10-methylene-5,6,7,8-tetrahydrofolate + NADH + H(+)</text>
        <dbReference type="Rhea" id="RHEA:19821"/>
        <dbReference type="ChEBI" id="CHEBI:15378"/>
        <dbReference type="ChEBI" id="CHEBI:15636"/>
        <dbReference type="ChEBI" id="CHEBI:18608"/>
        <dbReference type="ChEBI" id="CHEBI:57540"/>
        <dbReference type="ChEBI" id="CHEBI:57945"/>
        <dbReference type="EC" id="1.5.1.54"/>
    </reaction>
    <physiologicalReaction direction="right-to-left" evidence="8">
        <dbReference type="Rhea" id="RHEA:19823"/>
    </physiologicalReaction>
</comment>
<dbReference type="InterPro" id="IPR029041">
    <property type="entry name" value="FAD-linked_oxidoreductase-like"/>
</dbReference>
<evidence type="ECO:0000256" key="2">
    <source>
        <dbReference type="ARBA" id="ARBA00004777"/>
    </source>
</evidence>
<dbReference type="CDD" id="cd00537">
    <property type="entry name" value="MTHFR"/>
    <property type="match status" value="1"/>
</dbReference>
<comment type="similarity">
    <text evidence="3 9">Belongs to the methylenetetrahydrofolate reductase family.</text>
</comment>
<dbReference type="UniPathway" id="UPA00193"/>
<dbReference type="GeneID" id="78341265"/>
<evidence type="ECO:0000256" key="6">
    <source>
        <dbReference type="ARBA" id="ARBA00023002"/>
    </source>
</evidence>
<dbReference type="GO" id="GO:0009086">
    <property type="term" value="P:methionine biosynthetic process"/>
    <property type="evidence" value="ECO:0007669"/>
    <property type="project" value="TreeGrafter"/>
</dbReference>
<evidence type="ECO:0000256" key="7">
    <source>
        <dbReference type="ARBA" id="ARBA00034478"/>
    </source>
</evidence>
<dbReference type="Gene3D" id="3.20.20.220">
    <property type="match status" value="1"/>
</dbReference>
<dbReference type="GO" id="GO:0035999">
    <property type="term" value="P:tetrahydrofolate interconversion"/>
    <property type="evidence" value="ECO:0007669"/>
    <property type="project" value="UniProtKB-UniPathway"/>
</dbReference>
<dbReference type="AlphaFoldDB" id="A0A4Y1WRC9"/>
<evidence type="ECO:0000256" key="8">
    <source>
        <dbReference type="ARBA" id="ARBA00048628"/>
    </source>
</evidence>
<dbReference type="PANTHER" id="PTHR45754">
    <property type="entry name" value="METHYLENETETRAHYDROFOLATE REDUCTASE"/>
    <property type="match status" value="1"/>
</dbReference>
<accession>A0A4Y1WRC9</accession>
<keyword evidence="4 9" id="KW-0285">Flavoprotein</keyword>
<evidence type="ECO:0000256" key="4">
    <source>
        <dbReference type="ARBA" id="ARBA00022630"/>
    </source>
</evidence>
<dbReference type="GO" id="GO:0071949">
    <property type="term" value="F:FAD binding"/>
    <property type="evidence" value="ECO:0007669"/>
    <property type="project" value="TreeGrafter"/>
</dbReference>
<keyword evidence="6 9" id="KW-0560">Oxidoreductase</keyword>
<evidence type="ECO:0000256" key="1">
    <source>
        <dbReference type="ARBA" id="ARBA00001974"/>
    </source>
</evidence>
<comment type="pathway">
    <text evidence="2 9">One-carbon metabolism; tetrahydrofolate interconversion.</text>
</comment>
<dbReference type="OrthoDB" id="9812555at2"/>
<dbReference type="PANTHER" id="PTHR45754:SF3">
    <property type="entry name" value="METHYLENETETRAHYDROFOLATE REDUCTASE (NADPH)"/>
    <property type="match status" value="1"/>
</dbReference>
<protein>
    <recommendedName>
        <fullName evidence="9">Methylenetetrahydrofolate reductase</fullName>
    </recommendedName>
</protein>
<comment type="cofactor">
    <cofactor evidence="1 9">
        <name>FAD</name>
        <dbReference type="ChEBI" id="CHEBI:57692"/>
    </cofactor>
</comment>
<organism evidence="10 11">
    <name type="scientific">Alistipes communis</name>
    <dbReference type="NCBI Taxonomy" id="2585118"/>
    <lineage>
        <taxon>Bacteria</taxon>
        <taxon>Pseudomonadati</taxon>
        <taxon>Bacteroidota</taxon>
        <taxon>Bacteroidia</taxon>
        <taxon>Bacteroidales</taxon>
        <taxon>Rikenellaceae</taxon>
        <taxon>Alistipes</taxon>
    </lineage>
</organism>
<keyword evidence="11" id="KW-1185">Reference proteome</keyword>
<keyword evidence="5 9" id="KW-0274">FAD</keyword>
<dbReference type="RefSeq" id="WP_141412136.1">
    <property type="nucleotide sequence ID" value="NZ_AP019735.1"/>
</dbReference>
<dbReference type="EMBL" id="AP019735">
    <property type="protein sequence ID" value="BBL03235.1"/>
    <property type="molecule type" value="Genomic_DNA"/>
</dbReference>
<name>A0A4Y1WRC9_9BACT</name>
<gene>
    <name evidence="10" type="ORF">A5CBH24_05480</name>
</gene>
<comment type="pathway">
    <text evidence="7">Amino-acid biosynthesis; L-methionine biosynthesis via de novo pathway.</text>
</comment>
<evidence type="ECO:0000256" key="9">
    <source>
        <dbReference type="RuleBase" id="RU003862"/>
    </source>
</evidence>
<evidence type="ECO:0000313" key="11">
    <source>
        <dbReference type="Proteomes" id="UP000318946"/>
    </source>
</evidence>